<dbReference type="GO" id="GO:0006352">
    <property type="term" value="P:DNA-templated transcription initiation"/>
    <property type="evidence" value="ECO:0007669"/>
    <property type="project" value="InterPro"/>
</dbReference>
<sequence>MSDAALRAVADAARSHRARLVALLAARSRDLAGAEDAVAEALRQALEAWPARGVPDRPAAWLMTAAKRAQGQARARMATASRALPALALVTDEAAEEPDAWPDHRLGLMFACTHPAIDPATQTPLMLQAVLGLSAERIASAFLMSPAAMGQRLARAKQRLREAGARFERPDPADVAPHLGQVMECILAAAALGWESVPGSDPGRADLAQEAVFLAETLADLTPGEPEPQALLAQLLYVRAREGARRAGYVPLTEQDTRLWDKTLIVRADLALAAAGERAQARGRLGRFQCEAAIQAVHCERSRTGRVNHVALETLHDALARLCPSTGATVAAAAVALERRGPLAAMARLADLGPEADSFQPYWALLAEIRLRAGHSAEAQAALTRALGLTEDPGLRVWLSARMASLMP</sequence>
<comment type="caution">
    <text evidence="2">The sequence shown here is derived from an EMBL/GenBank/DDBJ whole genome shotgun (WGS) entry which is preliminary data.</text>
</comment>
<dbReference type="GO" id="GO:0003700">
    <property type="term" value="F:DNA-binding transcription factor activity"/>
    <property type="evidence" value="ECO:0007669"/>
    <property type="project" value="InterPro"/>
</dbReference>
<dbReference type="SUPFAM" id="SSF88946">
    <property type="entry name" value="Sigma2 domain of RNA polymerase sigma factors"/>
    <property type="match status" value="1"/>
</dbReference>
<dbReference type="Proteomes" id="UP000484076">
    <property type="component" value="Unassembled WGS sequence"/>
</dbReference>
<dbReference type="Gene3D" id="1.10.10.10">
    <property type="entry name" value="Winged helix-like DNA-binding domain superfamily/Winged helix DNA-binding domain"/>
    <property type="match status" value="1"/>
</dbReference>
<evidence type="ECO:0000313" key="3">
    <source>
        <dbReference type="Proteomes" id="UP000484076"/>
    </source>
</evidence>
<dbReference type="InterPro" id="IPR046531">
    <property type="entry name" value="DUF6596"/>
</dbReference>
<dbReference type="AlphaFoldDB" id="A0A8X8H0B7"/>
<feature type="domain" description="DUF6596" evidence="1">
    <location>
        <begin position="179"/>
        <end position="275"/>
    </location>
</feature>
<name>A0A8X8H0B7_9RHOB</name>
<dbReference type="RefSeq" id="WP_152823820.1">
    <property type="nucleotide sequence ID" value="NZ_WHUT02000001.1"/>
</dbReference>
<dbReference type="PANTHER" id="PTHR47756">
    <property type="entry name" value="BLL6612 PROTEIN-RELATED"/>
    <property type="match status" value="1"/>
</dbReference>
<gene>
    <name evidence="2" type="ORF">GEU84_002025</name>
</gene>
<dbReference type="InterPro" id="IPR013325">
    <property type="entry name" value="RNA_pol_sigma_r2"/>
</dbReference>
<proteinExistence type="predicted"/>
<dbReference type="InterPro" id="IPR013324">
    <property type="entry name" value="RNA_pol_sigma_r3/r4-like"/>
</dbReference>
<protein>
    <submittedName>
        <fullName evidence="2">RNA polymerase subunit sigma-70</fullName>
    </submittedName>
</protein>
<evidence type="ECO:0000259" key="1">
    <source>
        <dbReference type="Pfam" id="PF20239"/>
    </source>
</evidence>
<dbReference type="InterPro" id="IPR036388">
    <property type="entry name" value="WH-like_DNA-bd_sf"/>
</dbReference>
<dbReference type="EMBL" id="WHUT02000001">
    <property type="protein sequence ID" value="NUB43148.1"/>
    <property type="molecule type" value="Genomic_DNA"/>
</dbReference>
<dbReference type="Pfam" id="PF20239">
    <property type="entry name" value="DUF6596"/>
    <property type="match status" value="1"/>
</dbReference>
<reference evidence="2" key="1">
    <citation type="submission" date="2020-05" db="EMBL/GenBank/DDBJ databases">
        <title>Fertoebacter nigrum gen. nov., sp. nov., a new member of the family Rhodobacteraceae.</title>
        <authorList>
            <person name="Szuroczki S."/>
            <person name="Abbaszade G."/>
            <person name="Buni D."/>
            <person name="Schumann P."/>
            <person name="Toth E."/>
        </authorList>
    </citation>
    <scope>NUCLEOTIDE SEQUENCE</scope>
    <source>
        <strain evidence="2">RG-N-1a</strain>
    </source>
</reference>
<accession>A0A8X8H0B7</accession>
<dbReference type="PANTHER" id="PTHR47756:SF2">
    <property type="entry name" value="BLL6612 PROTEIN"/>
    <property type="match status" value="1"/>
</dbReference>
<dbReference type="SUPFAM" id="SSF88659">
    <property type="entry name" value="Sigma3 and sigma4 domains of RNA polymerase sigma factors"/>
    <property type="match status" value="1"/>
</dbReference>
<evidence type="ECO:0000313" key="2">
    <source>
        <dbReference type="EMBL" id="NUB43148.1"/>
    </source>
</evidence>
<keyword evidence="3" id="KW-1185">Reference proteome</keyword>
<organism evidence="2 3">
    <name type="scientific">Fertoeibacter niger</name>
    <dbReference type="NCBI Taxonomy" id="2656921"/>
    <lineage>
        <taxon>Bacteria</taxon>
        <taxon>Pseudomonadati</taxon>
        <taxon>Pseudomonadota</taxon>
        <taxon>Alphaproteobacteria</taxon>
        <taxon>Rhodobacterales</taxon>
        <taxon>Paracoccaceae</taxon>
        <taxon>Fertoeibacter</taxon>
    </lineage>
</organism>